<dbReference type="GeneID" id="35116802"/>
<evidence type="ECO:0000256" key="5">
    <source>
        <dbReference type="SAM" id="Phobius"/>
    </source>
</evidence>
<keyword evidence="3 5" id="KW-1133">Transmembrane helix</keyword>
<proteinExistence type="predicted"/>
<dbReference type="PANTHER" id="PTHR42829:SF2">
    <property type="entry name" value="NADH-UBIQUINONE OXIDOREDUCTASE CHAIN 5"/>
    <property type="match status" value="1"/>
</dbReference>
<accession>A0A2H4NRR2</accession>
<evidence type="ECO:0000256" key="4">
    <source>
        <dbReference type="ARBA" id="ARBA00023136"/>
    </source>
</evidence>
<keyword evidence="7" id="KW-0540">Nuclease</keyword>
<geneLocation type="mitochondrion" evidence="7"/>
<dbReference type="InterPro" id="IPR027434">
    <property type="entry name" value="Homing_endonucl"/>
</dbReference>
<comment type="subcellular location">
    <subcellularLocation>
        <location evidence="1">Membrane</location>
        <topology evidence="1">Multi-pass membrane protein</topology>
    </subcellularLocation>
</comment>
<dbReference type="InterPro" id="IPR003945">
    <property type="entry name" value="NU5C-like"/>
</dbReference>
<organism evidence="7">
    <name type="scientific">Bipolaris cookei</name>
    <dbReference type="NCBI Taxonomy" id="74410"/>
    <lineage>
        <taxon>Eukaryota</taxon>
        <taxon>Fungi</taxon>
        <taxon>Dikarya</taxon>
        <taxon>Ascomycota</taxon>
        <taxon>Pezizomycotina</taxon>
        <taxon>Dothideomycetes</taxon>
        <taxon>Pleosporomycetidae</taxon>
        <taxon>Pleosporales</taxon>
        <taxon>Pleosporineae</taxon>
        <taxon>Pleosporaceae</taxon>
        <taxon>Bipolaris</taxon>
    </lineage>
</organism>
<evidence type="ECO:0000256" key="3">
    <source>
        <dbReference type="ARBA" id="ARBA00022989"/>
    </source>
</evidence>
<evidence type="ECO:0000259" key="6">
    <source>
        <dbReference type="Pfam" id="PF03161"/>
    </source>
</evidence>
<dbReference type="AlphaFoldDB" id="A0A2H4NRR2"/>
<dbReference type="Gene3D" id="3.10.28.10">
    <property type="entry name" value="Homing endonucleases"/>
    <property type="match status" value="3"/>
</dbReference>
<keyword evidence="7" id="KW-0496">Mitochondrion</keyword>
<dbReference type="GO" id="GO:0008137">
    <property type="term" value="F:NADH dehydrogenase (ubiquinone) activity"/>
    <property type="evidence" value="ECO:0007669"/>
    <property type="project" value="InterPro"/>
</dbReference>
<keyword evidence="7" id="KW-0255">Endonuclease</keyword>
<feature type="transmembrane region" description="Helical" evidence="5">
    <location>
        <begin position="20"/>
        <end position="43"/>
    </location>
</feature>
<keyword evidence="2 5" id="KW-0812">Transmembrane</keyword>
<dbReference type="InterPro" id="IPR004860">
    <property type="entry name" value="LAGLIDADG_dom"/>
</dbReference>
<dbReference type="GO" id="GO:0004519">
    <property type="term" value="F:endonuclease activity"/>
    <property type="evidence" value="ECO:0007669"/>
    <property type="project" value="UniProtKB-KW"/>
</dbReference>
<dbReference type="RefSeq" id="YP_009445556.1">
    <property type="nucleotide sequence ID" value="NC_036417.1"/>
</dbReference>
<dbReference type="SUPFAM" id="SSF55608">
    <property type="entry name" value="Homing endonucleases"/>
    <property type="match status" value="1"/>
</dbReference>
<feature type="domain" description="Homing endonuclease LAGLIDADG" evidence="6">
    <location>
        <begin position="96"/>
        <end position="267"/>
    </location>
</feature>
<gene>
    <name evidence="7" type="primary">orf339</name>
</gene>
<name>A0A2H4NRR2_9PLEO</name>
<evidence type="ECO:0000256" key="1">
    <source>
        <dbReference type="ARBA" id="ARBA00004141"/>
    </source>
</evidence>
<dbReference type="GO" id="GO:0016020">
    <property type="term" value="C:membrane"/>
    <property type="evidence" value="ECO:0007669"/>
    <property type="project" value="UniProtKB-SubCell"/>
</dbReference>
<dbReference type="EMBL" id="MF784482">
    <property type="protein sequence ID" value="ATV95716.1"/>
    <property type="molecule type" value="Genomic_DNA"/>
</dbReference>
<reference evidence="7" key="1">
    <citation type="submission" date="2017-08" db="EMBL/GenBank/DDBJ databases">
        <title>The genome sequence of Bipolaris cookei reveals mechanisms of pathogenesis underlying target leaf spot of sorghum.</title>
        <authorList>
            <person name="Zaccaron A.Z."/>
            <person name="Bluhm B.H."/>
        </authorList>
    </citation>
    <scope>NUCLEOTIDE SEQUENCE</scope>
    <source>
        <strain evidence="7">LSLP18</strain>
    </source>
</reference>
<dbReference type="GO" id="GO:0003954">
    <property type="term" value="F:NADH dehydrogenase activity"/>
    <property type="evidence" value="ECO:0007669"/>
    <property type="project" value="TreeGrafter"/>
</dbReference>
<dbReference type="Pfam" id="PF03161">
    <property type="entry name" value="LAGLIDADG_2"/>
    <property type="match status" value="1"/>
</dbReference>
<evidence type="ECO:0000313" key="7">
    <source>
        <dbReference type="EMBL" id="ATV95716.1"/>
    </source>
</evidence>
<dbReference type="PANTHER" id="PTHR42829">
    <property type="entry name" value="NADH-UBIQUINONE OXIDOREDUCTASE CHAIN 5"/>
    <property type="match status" value="1"/>
</dbReference>
<protein>
    <submittedName>
        <fullName evidence="7">LAGLIDADG endonuclease</fullName>
    </submittedName>
</protein>
<keyword evidence="4 5" id="KW-0472">Membrane</keyword>
<evidence type="ECO:0000256" key="2">
    <source>
        <dbReference type="ARBA" id="ARBA00022692"/>
    </source>
</evidence>
<dbReference type="GO" id="GO:0015990">
    <property type="term" value="P:electron transport coupled proton transport"/>
    <property type="evidence" value="ECO:0007669"/>
    <property type="project" value="TreeGrafter"/>
</dbReference>
<keyword evidence="7" id="KW-0378">Hydrolase</keyword>
<sequence length="384" mass="44904">MDKLHDKFNKKHNQRFFSYLSLFTFMMVILVTANNYLLMFVGWEGSQIICPKWLIESDNSILNFMLIHTCNQKRFFFSKKLTSFQRIGPHNINVISLIVGSLLNNSYIEKRVQGFRIIFIKHNDNVEYLMWFHSVLFNAGYCNKEKPKLDKFIGKHNKVFFIYNFKSYSFSSFNWLYDMFYRDNVKIIPHNLDEYLTPLALSTLFLSAGRPEERGVKLPKSCVLVEDLKDLSLVLKKKYNIDTIINNSNLNDGKYSSISLHIKNSSVSTFSKIIKPYLLHSQYHLLKRPILKLTFPGSNGIHNHSYIPKRDFSNKKDLSDIKYTLNYKREYILSLEQKEALFPTRNENLLNPFFVSGFCDAEGCFTIPLRGIPLGFPKGNPARD</sequence>
<dbReference type="GO" id="GO:0042773">
    <property type="term" value="P:ATP synthesis coupled electron transport"/>
    <property type="evidence" value="ECO:0007669"/>
    <property type="project" value="InterPro"/>
</dbReference>